<evidence type="ECO:0000256" key="2">
    <source>
        <dbReference type="SAM" id="Phobius"/>
    </source>
</evidence>
<dbReference type="EMBL" id="BK015919">
    <property type="protein sequence ID" value="DAF85205.1"/>
    <property type="molecule type" value="Genomic_DNA"/>
</dbReference>
<feature type="transmembrane region" description="Helical" evidence="2">
    <location>
        <begin position="86"/>
        <end position="106"/>
    </location>
</feature>
<reference evidence="3" key="1">
    <citation type="journal article" date="2021" name="Proc. Natl. Acad. Sci. U.S.A.">
        <title>A Catalog of Tens of Thousands of Viruses from Human Metagenomes Reveals Hidden Associations with Chronic Diseases.</title>
        <authorList>
            <person name="Tisza M.J."/>
            <person name="Buck C.B."/>
        </authorList>
    </citation>
    <scope>NUCLEOTIDE SEQUENCE</scope>
    <source>
        <strain evidence="3">Ctj8j9</strain>
    </source>
</reference>
<accession>A0A8S5TSN1</accession>
<keyword evidence="2" id="KW-1133">Transmembrane helix</keyword>
<evidence type="ECO:0000313" key="3">
    <source>
        <dbReference type="EMBL" id="DAF85205.1"/>
    </source>
</evidence>
<feature type="transmembrane region" description="Helical" evidence="2">
    <location>
        <begin position="113"/>
        <end position="131"/>
    </location>
</feature>
<name>A0A8S5TSN1_9CAUD</name>
<protein>
    <submittedName>
        <fullName evidence="3">Uncharacterized protein</fullName>
    </submittedName>
</protein>
<keyword evidence="2" id="KW-0812">Transmembrane</keyword>
<organism evidence="3">
    <name type="scientific">Siphoviridae sp. ctj8j9</name>
    <dbReference type="NCBI Taxonomy" id="2825629"/>
    <lineage>
        <taxon>Viruses</taxon>
        <taxon>Duplodnaviria</taxon>
        <taxon>Heunggongvirae</taxon>
        <taxon>Uroviricota</taxon>
        <taxon>Caudoviricetes</taxon>
    </lineage>
</organism>
<sequence>MRQGTLYLPPNTKMPQLASVFGMLATICGLFTEFHSIIPTFKLVAAALLTLAAILPVEKQYASMLLPAGLLVLSHFLRIFQDLSALPAFLIYLLAWIAMGLTSSGILRGKGAAILFCGLAPIGYGVVSLIYNLRVIAETQADTFTRIAYRLHQIGCLYPLFWGITMLILTAGLRPYRKKKTASPNQQSNNTSEKQLQSQ</sequence>
<feature type="transmembrane region" description="Helical" evidence="2">
    <location>
        <begin position="20"/>
        <end position="49"/>
    </location>
</feature>
<feature type="compositionally biased region" description="Polar residues" evidence="1">
    <location>
        <begin position="182"/>
        <end position="199"/>
    </location>
</feature>
<proteinExistence type="predicted"/>
<feature type="transmembrane region" description="Helical" evidence="2">
    <location>
        <begin position="151"/>
        <end position="173"/>
    </location>
</feature>
<feature type="region of interest" description="Disordered" evidence="1">
    <location>
        <begin position="179"/>
        <end position="199"/>
    </location>
</feature>
<keyword evidence="2" id="KW-0472">Membrane</keyword>
<evidence type="ECO:0000256" key="1">
    <source>
        <dbReference type="SAM" id="MobiDB-lite"/>
    </source>
</evidence>